<dbReference type="GO" id="GO:0003677">
    <property type="term" value="F:DNA binding"/>
    <property type="evidence" value="ECO:0007669"/>
    <property type="project" value="InterPro"/>
</dbReference>
<evidence type="ECO:0000313" key="2">
    <source>
        <dbReference type="RefSeq" id="XP_020842836.1"/>
    </source>
</evidence>
<protein>
    <submittedName>
        <fullName evidence="2">Centromere protein W isoform X2</fullName>
    </submittedName>
</protein>
<sequence length="79" mass="8792">MAAAVVAAARVLKRKAPRGFLRNLIKRRKPQLHLKSGIDLWVSAFPARTEAEARGTLELFTISSSISRRNQDAGFSEQE</sequence>
<dbReference type="InterPro" id="IPR028847">
    <property type="entry name" value="CENP-W"/>
</dbReference>
<dbReference type="CTD" id="387103"/>
<accession>A0A6P5KE58</accession>
<proteinExistence type="predicted"/>
<evidence type="ECO:0000313" key="1">
    <source>
        <dbReference type="Proteomes" id="UP000515140"/>
    </source>
</evidence>
<dbReference type="GO" id="GO:0051382">
    <property type="term" value="P:kinetochore assembly"/>
    <property type="evidence" value="ECO:0007669"/>
    <property type="project" value="InterPro"/>
</dbReference>
<gene>
    <name evidence="2" type="primary">CENPW</name>
</gene>
<dbReference type="Proteomes" id="UP000515140">
    <property type="component" value="Unplaced"/>
</dbReference>
<dbReference type="GeneID" id="110208966"/>
<organism evidence="1 2">
    <name type="scientific">Phascolarctos cinereus</name>
    <name type="common">Koala</name>
    <dbReference type="NCBI Taxonomy" id="38626"/>
    <lineage>
        <taxon>Eukaryota</taxon>
        <taxon>Metazoa</taxon>
        <taxon>Chordata</taxon>
        <taxon>Craniata</taxon>
        <taxon>Vertebrata</taxon>
        <taxon>Euteleostomi</taxon>
        <taxon>Mammalia</taxon>
        <taxon>Metatheria</taxon>
        <taxon>Diprotodontia</taxon>
        <taxon>Phascolarctidae</taxon>
        <taxon>Phascolarctos</taxon>
    </lineage>
</organism>
<keyword evidence="1" id="KW-1185">Reference proteome</keyword>
<name>A0A6P5KE58_PHACI</name>
<reference evidence="2" key="1">
    <citation type="submission" date="2025-08" db="UniProtKB">
        <authorList>
            <consortium name="RefSeq"/>
        </authorList>
    </citation>
    <scope>IDENTIFICATION</scope>
    <source>
        <tissue evidence="2">Spleen</tissue>
    </source>
</reference>
<dbReference type="AlphaFoldDB" id="A0A6P5KE58"/>
<dbReference type="Pfam" id="PF15510">
    <property type="entry name" value="CENP-W"/>
    <property type="match status" value="1"/>
</dbReference>
<dbReference type="GO" id="GO:0000278">
    <property type="term" value="P:mitotic cell cycle"/>
    <property type="evidence" value="ECO:0007669"/>
    <property type="project" value="InterPro"/>
</dbReference>
<dbReference type="RefSeq" id="XP_020842836.1">
    <property type="nucleotide sequence ID" value="XM_020987177.1"/>
</dbReference>